<dbReference type="PROSITE" id="PS00087">
    <property type="entry name" value="SOD_CU_ZN_1"/>
    <property type="match status" value="1"/>
</dbReference>
<dbReference type="Gene3D" id="2.60.40.200">
    <property type="entry name" value="Superoxide dismutase, copper/zinc binding domain"/>
    <property type="match status" value="1"/>
</dbReference>
<protein>
    <recommendedName>
        <fullName evidence="6">Superoxide dismutase [Cu-Zn]</fullName>
        <ecNumber evidence="5">1.15.1.1</ecNumber>
    </recommendedName>
</protein>
<dbReference type="OrthoDB" id="5398191at2759"/>
<keyword evidence="16" id="KW-1185">Reference proteome</keyword>
<evidence type="ECO:0000256" key="9">
    <source>
        <dbReference type="ARBA" id="ARBA00022862"/>
    </source>
</evidence>
<dbReference type="GO" id="GO:0005507">
    <property type="term" value="F:copper ion binding"/>
    <property type="evidence" value="ECO:0007669"/>
    <property type="project" value="InterPro"/>
</dbReference>
<dbReference type="PROSITE" id="PS00332">
    <property type="entry name" value="SOD_CU_ZN_2"/>
    <property type="match status" value="1"/>
</dbReference>
<comment type="similarity">
    <text evidence="3">Belongs to the Cu-Zn superoxide dismutase family.</text>
</comment>
<dbReference type="InterPro" id="IPR036423">
    <property type="entry name" value="SOD-like_Cu/Zn_dom_sf"/>
</dbReference>
<feature type="region of interest" description="Disordered" evidence="12">
    <location>
        <begin position="550"/>
        <end position="570"/>
    </location>
</feature>
<evidence type="ECO:0000256" key="12">
    <source>
        <dbReference type="SAM" id="MobiDB-lite"/>
    </source>
</evidence>
<dbReference type="PRINTS" id="PR00068">
    <property type="entry name" value="CUZNDISMTASE"/>
</dbReference>
<evidence type="ECO:0000256" key="11">
    <source>
        <dbReference type="ARBA" id="ARBA00023008"/>
    </source>
</evidence>
<dbReference type="EC" id="1.15.1.1" evidence="5"/>
<comment type="caution">
    <text evidence="15">The sequence shown here is derived from an EMBL/GenBank/DDBJ whole genome shotgun (WGS) entry which is preliminary data.</text>
</comment>
<keyword evidence="11" id="KW-0186">Copper</keyword>
<evidence type="ECO:0000256" key="3">
    <source>
        <dbReference type="ARBA" id="ARBA00010457"/>
    </source>
</evidence>
<sequence length="580" mass="63103">MLKLLTRKKSQKQEKIVKPEQPVLTEEDEAFLQRIAEEGTPPPLPARRRPLPERPLDLPVVGEPEGNEAQLILYEAKDTPLPEVPDTPIVRTPLVLSEDEEETSANKKRKDLGKSPVKKTKWSFLRRDSRDSKRKSQAVAATDLMSAAEGLKSPDTHPNEDGNISDHEMHKEEQEMTNVLEQLNLAAVNNRVFSMSRESQELLRKFTLVFKDLVNGVPTAYQDLESLLTNSDDQIQKSYEHLPSFLQKLIKQLPAKMTQSVGPEVLAAAAEKQGLHSKYTDHAAHAAEKMGVKVRVPNLKDLVTKPGAVAGMLKAIMNFLKLRFPAFLGMNVLYSLALFVLLLVFWYCHKRGREVRLEKERLLTEAEIEALNEPSSSSDPPTTTAVKGTPTDQVEAGMSSLEGRDCGAPSVHSEVYAVFGASLLTTSSTIVAVLRGDSTVGGTVTFEQSSETSPTTITYDIKGSDASAERGMHIHQFGDNTNGCTSAGPHFNPFSKQHGAPSDAERHVGDLGNFNTDAQGNSKGSVTDNQVKLIGPESVLGRTIVVHAGTDDLGKGGHEQSKTTGNAGGRPACGVIGIAQ</sequence>
<dbReference type="SUPFAM" id="SSF49329">
    <property type="entry name" value="Cu,Zn superoxide dismutase-like"/>
    <property type="match status" value="1"/>
</dbReference>
<evidence type="ECO:0000256" key="1">
    <source>
        <dbReference type="ARBA" id="ARBA00001935"/>
    </source>
</evidence>
<keyword evidence="7" id="KW-0479">Metal-binding</keyword>
<dbReference type="PANTHER" id="PTHR10003">
    <property type="entry name" value="SUPEROXIDE DISMUTASE CU-ZN -RELATED"/>
    <property type="match status" value="1"/>
</dbReference>
<dbReference type="InterPro" id="IPR024134">
    <property type="entry name" value="SOD_Cu/Zn_/chaperone"/>
</dbReference>
<feature type="domain" description="Superoxide dismutase copper/zinc binding" evidence="14">
    <location>
        <begin position="440"/>
        <end position="576"/>
    </location>
</feature>
<dbReference type="CDD" id="cd00305">
    <property type="entry name" value="Cu-Zn_Superoxide_Dismutase"/>
    <property type="match status" value="1"/>
</dbReference>
<evidence type="ECO:0000256" key="2">
    <source>
        <dbReference type="ARBA" id="ARBA00001947"/>
    </source>
</evidence>
<gene>
    <name evidence="15" type="ORF">HETSPECPRED_009414</name>
</gene>
<accession>A0A8H3FZ23</accession>
<feature type="transmembrane region" description="Helical" evidence="13">
    <location>
        <begin position="324"/>
        <end position="347"/>
    </location>
</feature>
<feature type="region of interest" description="Disordered" evidence="12">
    <location>
        <begin position="1"/>
        <end position="63"/>
    </location>
</feature>
<feature type="compositionally biased region" description="Low complexity" evidence="12">
    <location>
        <begin position="374"/>
        <end position="384"/>
    </location>
</feature>
<name>A0A8H3FZ23_9LECA</name>
<keyword evidence="13" id="KW-1133">Transmembrane helix</keyword>
<feature type="compositionally biased region" description="Basic residues" evidence="12">
    <location>
        <begin position="1"/>
        <end position="10"/>
    </location>
</feature>
<evidence type="ECO:0000259" key="14">
    <source>
        <dbReference type="Pfam" id="PF00080"/>
    </source>
</evidence>
<dbReference type="Proteomes" id="UP000664521">
    <property type="component" value="Unassembled WGS sequence"/>
</dbReference>
<evidence type="ECO:0000256" key="8">
    <source>
        <dbReference type="ARBA" id="ARBA00022833"/>
    </source>
</evidence>
<feature type="compositionally biased region" description="Basic and acidic residues" evidence="12">
    <location>
        <begin position="152"/>
        <end position="165"/>
    </location>
</feature>
<dbReference type="EMBL" id="CAJPDS010000078">
    <property type="protein sequence ID" value="CAF9934931.1"/>
    <property type="molecule type" value="Genomic_DNA"/>
</dbReference>
<keyword evidence="8" id="KW-0862">Zinc</keyword>
<comment type="subunit">
    <text evidence="4">Homodimer.</text>
</comment>
<evidence type="ECO:0000256" key="7">
    <source>
        <dbReference type="ARBA" id="ARBA00022723"/>
    </source>
</evidence>
<comment type="cofactor">
    <cofactor evidence="2">
        <name>Zn(2+)</name>
        <dbReference type="ChEBI" id="CHEBI:29105"/>
    </cofactor>
</comment>
<evidence type="ECO:0000256" key="13">
    <source>
        <dbReference type="SAM" id="Phobius"/>
    </source>
</evidence>
<evidence type="ECO:0000256" key="10">
    <source>
        <dbReference type="ARBA" id="ARBA00023002"/>
    </source>
</evidence>
<feature type="region of interest" description="Disordered" evidence="12">
    <location>
        <begin position="369"/>
        <end position="391"/>
    </location>
</feature>
<dbReference type="GO" id="GO:0004784">
    <property type="term" value="F:superoxide dismutase activity"/>
    <property type="evidence" value="ECO:0007669"/>
    <property type="project" value="UniProtKB-EC"/>
</dbReference>
<feature type="region of interest" description="Disordered" evidence="12">
    <location>
        <begin position="76"/>
        <end position="114"/>
    </location>
</feature>
<evidence type="ECO:0000313" key="16">
    <source>
        <dbReference type="Proteomes" id="UP000664521"/>
    </source>
</evidence>
<comment type="cofactor">
    <cofactor evidence="1">
        <name>Cu cation</name>
        <dbReference type="ChEBI" id="CHEBI:23378"/>
    </cofactor>
</comment>
<proteinExistence type="inferred from homology"/>
<reference evidence="15" key="1">
    <citation type="submission" date="2021-03" db="EMBL/GenBank/DDBJ databases">
        <authorList>
            <person name="Tagirdzhanova G."/>
        </authorList>
    </citation>
    <scope>NUCLEOTIDE SEQUENCE</scope>
</reference>
<organism evidence="15 16">
    <name type="scientific">Heterodermia speciosa</name>
    <dbReference type="NCBI Taxonomy" id="116794"/>
    <lineage>
        <taxon>Eukaryota</taxon>
        <taxon>Fungi</taxon>
        <taxon>Dikarya</taxon>
        <taxon>Ascomycota</taxon>
        <taxon>Pezizomycotina</taxon>
        <taxon>Lecanoromycetes</taxon>
        <taxon>OSLEUM clade</taxon>
        <taxon>Lecanoromycetidae</taxon>
        <taxon>Caliciales</taxon>
        <taxon>Physciaceae</taxon>
        <taxon>Heterodermia</taxon>
    </lineage>
</organism>
<evidence type="ECO:0000256" key="6">
    <source>
        <dbReference type="ARBA" id="ARBA00020928"/>
    </source>
</evidence>
<keyword evidence="10" id="KW-0560">Oxidoreductase</keyword>
<feature type="region of interest" description="Disordered" evidence="12">
    <location>
        <begin position="146"/>
        <end position="165"/>
    </location>
</feature>
<dbReference type="InterPro" id="IPR001424">
    <property type="entry name" value="SOD_Cu_Zn_dom"/>
</dbReference>
<dbReference type="AlphaFoldDB" id="A0A8H3FZ23"/>
<evidence type="ECO:0000313" key="15">
    <source>
        <dbReference type="EMBL" id="CAF9934931.1"/>
    </source>
</evidence>
<dbReference type="Pfam" id="PF00080">
    <property type="entry name" value="Sod_Cu"/>
    <property type="match status" value="1"/>
</dbReference>
<evidence type="ECO:0000256" key="5">
    <source>
        <dbReference type="ARBA" id="ARBA00012682"/>
    </source>
</evidence>
<keyword evidence="9" id="KW-0049">Antioxidant</keyword>
<evidence type="ECO:0000256" key="4">
    <source>
        <dbReference type="ARBA" id="ARBA00011738"/>
    </source>
</evidence>
<dbReference type="FunFam" id="2.60.40.200:FF:000001">
    <property type="entry name" value="Superoxide dismutase [Cu-Zn]"/>
    <property type="match status" value="1"/>
</dbReference>
<dbReference type="InterPro" id="IPR018152">
    <property type="entry name" value="SOD_Cu/Zn_BS"/>
</dbReference>
<feature type="compositionally biased region" description="Basic and acidic residues" evidence="12">
    <location>
        <begin position="550"/>
        <end position="561"/>
    </location>
</feature>
<keyword evidence="13" id="KW-0812">Transmembrane</keyword>
<keyword evidence="13" id="KW-0472">Membrane</keyword>